<reference evidence="1 2" key="1">
    <citation type="submission" date="2018-10" db="EMBL/GenBank/DDBJ databases">
        <title>Genomic Encyclopedia of Archaeal and Bacterial Type Strains, Phase II (KMG-II): from individual species to whole genera.</title>
        <authorList>
            <person name="Goeker M."/>
        </authorList>
    </citation>
    <scope>NUCLEOTIDE SEQUENCE [LARGE SCALE GENOMIC DNA]</scope>
    <source>
        <strain evidence="1 2">DSM 14954</strain>
    </source>
</reference>
<evidence type="ECO:0000313" key="1">
    <source>
        <dbReference type="EMBL" id="RKQ88294.1"/>
    </source>
</evidence>
<dbReference type="RefSeq" id="WP_170179549.1">
    <property type="nucleotide sequence ID" value="NZ_RBIL01000002.1"/>
</dbReference>
<organism evidence="1 2">
    <name type="scientific">Solirubrobacter pauli</name>
    <dbReference type="NCBI Taxonomy" id="166793"/>
    <lineage>
        <taxon>Bacteria</taxon>
        <taxon>Bacillati</taxon>
        <taxon>Actinomycetota</taxon>
        <taxon>Thermoleophilia</taxon>
        <taxon>Solirubrobacterales</taxon>
        <taxon>Solirubrobacteraceae</taxon>
        <taxon>Solirubrobacter</taxon>
    </lineage>
</organism>
<gene>
    <name evidence="1" type="ORF">C8N24_6336</name>
</gene>
<accession>A0A660L528</accession>
<proteinExistence type="predicted"/>
<sequence length="392" mass="40577">MSFVTSIVVAGALAGGVHMDADAQGQPVLAWTRWTRQERVTEVADVRGGRLVGRPHRLAPATESLDDLDVARSGAAIACWSESRSRRSNRTQLRVATRAPGGRWTRGRVVARLRTYADDLSCGVSDTGAAVLVWTEGRAHAIRSVAVAVDGTVGRTARLTRGLAWPTDVEVAADGTAAVGYTRPDDVVRLAHRSAAGAWSKRTFGPERGVPPELALTPAGQPVLAWRSYSGVLRMVAGPTYAPVELTTARDVGLAAFVAGPRGDLLALTTTGASLPTAPVPVNGRRTPSALGASIARPGAPFAPTTLLGPVSESPLEAALAADGSGVVGWYGGSAVGARKLTVDGTWLPAVELTTTVHGQLLLAAAPGGTVTAAWNELTGDGNEEVLRLATF</sequence>
<name>A0A660L528_9ACTN</name>
<keyword evidence="2" id="KW-1185">Reference proteome</keyword>
<protein>
    <submittedName>
        <fullName evidence="1">Uncharacterized protein</fullName>
    </submittedName>
</protein>
<dbReference type="Proteomes" id="UP000278962">
    <property type="component" value="Unassembled WGS sequence"/>
</dbReference>
<dbReference type="EMBL" id="RBIL01000002">
    <property type="protein sequence ID" value="RKQ88294.1"/>
    <property type="molecule type" value="Genomic_DNA"/>
</dbReference>
<dbReference type="SUPFAM" id="SSF63829">
    <property type="entry name" value="Calcium-dependent phosphotriesterase"/>
    <property type="match status" value="1"/>
</dbReference>
<dbReference type="AlphaFoldDB" id="A0A660L528"/>
<evidence type="ECO:0000313" key="2">
    <source>
        <dbReference type="Proteomes" id="UP000278962"/>
    </source>
</evidence>
<comment type="caution">
    <text evidence="1">The sequence shown here is derived from an EMBL/GenBank/DDBJ whole genome shotgun (WGS) entry which is preliminary data.</text>
</comment>